<dbReference type="NCBIfam" id="NF033480">
    <property type="entry name" value="bifunc_MprF"/>
    <property type="match status" value="1"/>
</dbReference>
<dbReference type="Proteomes" id="UP000609323">
    <property type="component" value="Unassembled WGS sequence"/>
</dbReference>
<dbReference type="Pfam" id="PF03706">
    <property type="entry name" value="LPG_synthase_TM"/>
    <property type="match status" value="1"/>
</dbReference>
<evidence type="ECO:0000256" key="6">
    <source>
        <dbReference type="ARBA" id="ARBA00022679"/>
    </source>
</evidence>
<feature type="transmembrane region" description="Helical" evidence="14">
    <location>
        <begin position="100"/>
        <end position="121"/>
    </location>
</feature>
<evidence type="ECO:0000256" key="13">
    <source>
        <dbReference type="ARBA" id="ARBA00047540"/>
    </source>
</evidence>
<evidence type="ECO:0000256" key="11">
    <source>
        <dbReference type="ARBA" id="ARBA00023251"/>
    </source>
</evidence>
<comment type="function">
    <text evidence="14">Catalyzes the transfer of a lysyl group from L-lysyl-tRNA(Lys) to membrane-bound phosphatidylglycerol (PG), which produces lysylphosphatidylglycerol (LPG), a major component of the bacterial membrane with a positive net charge. LPG synthesis contributes to bacterial virulence as it is involved in the resistance mechanism against cationic antimicrobial peptides (CAMP) produces by the host's immune system (defensins, cathelicidins) and by the competing microorganisms.</text>
</comment>
<keyword evidence="11 14" id="KW-0046">Antibiotic resistance</keyword>
<dbReference type="InterPro" id="IPR022791">
    <property type="entry name" value="L-PG_synthase/AglD"/>
</dbReference>
<evidence type="ECO:0000313" key="17">
    <source>
        <dbReference type="Proteomes" id="UP000609323"/>
    </source>
</evidence>
<feature type="transmembrane region" description="Helical" evidence="14">
    <location>
        <begin position="299"/>
        <end position="319"/>
    </location>
</feature>
<feature type="transmembrane region" description="Helical" evidence="14">
    <location>
        <begin position="357"/>
        <end position="377"/>
    </location>
</feature>
<feature type="transmembrane region" description="Helical" evidence="14">
    <location>
        <begin position="133"/>
        <end position="162"/>
    </location>
</feature>
<feature type="transmembrane region" description="Helical" evidence="14">
    <location>
        <begin position="253"/>
        <end position="279"/>
    </location>
</feature>
<feature type="transmembrane region" description="Helical" evidence="14">
    <location>
        <begin position="21"/>
        <end position="38"/>
    </location>
</feature>
<evidence type="ECO:0000256" key="1">
    <source>
        <dbReference type="ARBA" id="ARBA00004651"/>
    </source>
</evidence>
<dbReference type="InterPro" id="IPR051211">
    <property type="entry name" value="PG_lysyltransferase"/>
</dbReference>
<reference evidence="17" key="1">
    <citation type="journal article" date="2019" name="Int. J. Syst. Evol. Microbiol.">
        <title>The Global Catalogue of Microorganisms (GCM) 10K type strain sequencing project: providing services to taxonomists for standard genome sequencing and annotation.</title>
        <authorList>
            <consortium name="The Broad Institute Genomics Platform"/>
            <consortium name="The Broad Institute Genome Sequencing Center for Infectious Disease"/>
            <person name="Wu L."/>
            <person name="Ma J."/>
        </authorList>
    </citation>
    <scope>NUCLEOTIDE SEQUENCE [LARGE SCALE GENOMIC DNA]</scope>
    <source>
        <strain evidence="17">CGMCC 1.15044</strain>
    </source>
</reference>
<organism evidence="16 17">
    <name type="scientific">Paenibacillus physcomitrellae</name>
    <dbReference type="NCBI Taxonomy" id="1619311"/>
    <lineage>
        <taxon>Bacteria</taxon>
        <taxon>Bacillati</taxon>
        <taxon>Bacillota</taxon>
        <taxon>Bacilli</taxon>
        <taxon>Bacillales</taxon>
        <taxon>Paenibacillaceae</taxon>
        <taxon>Paenibacillus</taxon>
    </lineage>
</organism>
<evidence type="ECO:0000256" key="9">
    <source>
        <dbReference type="ARBA" id="ARBA00023098"/>
    </source>
</evidence>
<keyword evidence="10 14" id="KW-0472">Membrane</keyword>
<proteinExistence type="inferred from homology"/>
<feature type="transmembrane region" description="Helical" evidence="14">
    <location>
        <begin position="427"/>
        <end position="445"/>
    </location>
</feature>
<evidence type="ECO:0000256" key="4">
    <source>
        <dbReference type="ARBA" id="ARBA00021546"/>
    </source>
</evidence>
<feature type="transmembrane region" description="Helical" evidence="14">
    <location>
        <begin position="451"/>
        <end position="468"/>
    </location>
</feature>
<evidence type="ECO:0000256" key="8">
    <source>
        <dbReference type="ARBA" id="ARBA00022989"/>
    </source>
</evidence>
<feature type="transmembrane region" description="Helical" evidence="14">
    <location>
        <begin position="218"/>
        <end position="241"/>
    </location>
</feature>
<comment type="caution">
    <text evidence="16">The sequence shown here is derived from an EMBL/GenBank/DDBJ whole genome shotgun (WGS) entry which is preliminary data.</text>
</comment>
<keyword evidence="17" id="KW-1185">Reference proteome</keyword>
<dbReference type="InterPro" id="IPR024320">
    <property type="entry name" value="LPG_synthase_C"/>
</dbReference>
<feature type="domain" description="Phosphatidylglycerol lysyltransferase C-terminal" evidence="15">
    <location>
        <begin position="570"/>
        <end position="858"/>
    </location>
</feature>
<evidence type="ECO:0000256" key="2">
    <source>
        <dbReference type="ARBA" id="ARBA00008627"/>
    </source>
</evidence>
<comment type="similarity">
    <text evidence="2 14">Belongs to the LPG synthase family.</text>
</comment>
<keyword evidence="5" id="KW-1003">Cell membrane</keyword>
<comment type="subcellular location">
    <subcellularLocation>
        <location evidence="1 14">Cell membrane</location>
        <topology evidence="1 14">Multi-pass membrane protein</topology>
    </subcellularLocation>
</comment>
<evidence type="ECO:0000256" key="5">
    <source>
        <dbReference type="ARBA" id="ARBA00022475"/>
    </source>
</evidence>
<feature type="transmembrane region" description="Helical" evidence="14">
    <location>
        <begin position="174"/>
        <end position="192"/>
    </location>
</feature>
<evidence type="ECO:0000256" key="10">
    <source>
        <dbReference type="ARBA" id="ARBA00023136"/>
    </source>
</evidence>
<dbReference type="EMBL" id="BMHF01000005">
    <property type="protein sequence ID" value="GGA33071.1"/>
    <property type="molecule type" value="Genomic_DNA"/>
</dbReference>
<keyword evidence="9 14" id="KW-0443">Lipid metabolism</keyword>
<keyword evidence="7 14" id="KW-0812">Transmembrane</keyword>
<evidence type="ECO:0000256" key="7">
    <source>
        <dbReference type="ARBA" id="ARBA00022692"/>
    </source>
</evidence>
<evidence type="ECO:0000259" key="15">
    <source>
        <dbReference type="Pfam" id="PF09924"/>
    </source>
</evidence>
<gene>
    <name evidence="14 16" type="primary">mprF</name>
    <name evidence="16" type="ORF">GCM10010917_17740</name>
</gene>
<protein>
    <recommendedName>
        <fullName evidence="4 14">Phosphatidylglycerol lysyltransferase</fullName>
        <ecNumber evidence="3 14">2.3.2.3</ecNumber>
    </recommendedName>
    <alternativeName>
        <fullName evidence="12 14">Lysylphosphatidylglycerol synthase</fullName>
    </alternativeName>
</protein>
<accession>A0ABQ1FX27</accession>
<feature type="transmembrane region" description="Helical" evidence="14">
    <location>
        <begin position="480"/>
        <end position="503"/>
    </location>
</feature>
<evidence type="ECO:0000313" key="16">
    <source>
        <dbReference type="EMBL" id="GGA33071.1"/>
    </source>
</evidence>
<keyword evidence="6 14" id="KW-0808">Transferase</keyword>
<evidence type="ECO:0000256" key="3">
    <source>
        <dbReference type="ARBA" id="ARBA00012014"/>
    </source>
</evidence>
<feature type="transmembrane region" description="Helical" evidence="14">
    <location>
        <begin position="523"/>
        <end position="543"/>
    </location>
</feature>
<dbReference type="InterPro" id="IPR016181">
    <property type="entry name" value="Acyl_CoA_acyltransferase"/>
</dbReference>
<name>A0ABQ1FX27_9BACL</name>
<evidence type="ECO:0000256" key="12">
    <source>
        <dbReference type="ARBA" id="ARBA00031899"/>
    </source>
</evidence>
<sequence>MKDKLARLRIVRFLMAAFQTKTVRILIPVLIFGLVVWAGQHELKKVRLGVMVAELRRISPGALAEIFILALVSVAVMSCYDFVIRRQFRFQVSAGRTFRYSWISNTFNNLLGFAGLTGAGVRTLLYKKSGVPMASITAGVVFLSPVVLNGLSVMAWLEIFGLFEAKALLHEHKWINLAVWVIALYLPLFVALQRTKLFAKWFHKQGKDLFPWRTILEAIGASFVEWLFAGLTFSLIAHYVLGGVTWREMLGLYTVAAVGGILSMAPGGVGAFDLTVLLGTKLMGFPAERALTVIVLFRFFYYIIPWCIGLILSIFELGFRGRKSSPEEEERQLLEVPLTYWQKLWGWPGQFRFLSDLGVWALGKLVLLSGLILLLSAATPGLLYRIRMSQEILSMPVMHLSHQLSVIVGFVLVVLSRGISLRVRQAYVWTSIMLLAGAVFTFTKAFDYEEAVFLLLVALMLWISRGRFYRSGAPIIRRSVVLWLVISVVIAFIYYWLGSHIHYSFFKHLHLKEPLIGRMPSRAYAVNTLIGLVGAWILLILMFSLRPNSLRVKGATSEDLDRLREFLLDNKGNALTHMLFLGDKSFYWAQDGRVLLPYSKVRDKLVVLGDPLGKLELVSAAIAEFQHYADLYGLSAVFYQVTPAYLPLYHDNGCRFFKLGEEALIHVDDFSLAGRRNADLRSVRNRFEREGYTFEVANPPYGDKLLEELKGISDAWLKGRQEKGFSLGWFEPAYLQEAPLALLKNPEGSVIAFASIAPSYDGRETVSIDLMRHSPGVPNGTMDNLFVRLLEWSKENDYKVFNLGNAPLSSVGQKDRALREERLARLVFQHGGHWYGFKGLRKYKEKFNPQWEPRYLAYPASAYLSVLTLDLVRLVSRKVKRI</sequence>
<dbReference type="PANTHER" id="PTHR34697:SF2">
    <property type="entry name" value="PHOSPHATIDYLGLYCEROL LYSYLTRANSFERASE"/>
    <property type="match status" value="1"/>
</dbReference>
<dbReference type="PANTHER" id="PTHR34697">
    <property type="entry name" value="PHOSPHATIDYLGLYCEROL LYSYLTRANSFERASE"/>
    <property type="match status" value="1"/>
</dbReference>
<dbReference type="SUPFAM" id="SSF55729">
    <property type="entry name" value="Acyl-CoA N-acyltransferases (Nat)"/>
    <property type="match status" value="1"/>
</dbReference>
<evidence type="ECO:0000256" key="14">
    <source>
        <dbReference type="RuleBase" id="RU363042"/>
    </source>
</evidence>
<keyword evidence="8 14" id="KW-1133">Transmembrane helix</keyword>
<comment type="catalytic activity">
    <reaction evidence="13 14">
        <text>L-lysyl-tRNA(Lys) + a 1,2-diacyl-sn-glycero-3-phospho-(1'-sn-glycerol) = a 1,2-diacyl-sn-glycero-3-phospho-1'-(3'-O-L-lysyl)-sn-glycerol + tRNA(Lys)</text>
        <dbReference type="Rhea" id="RHEA:10668"/>
        <dbReference type="Rhea" id="RHEA-COMP:9696"/>
        <dbReference type="Rhea" id="RHEA-COMP:9697"/>
        <dbReference type="ChEBI" id="CHEBI:64716"/>
        <dbReference type="ChEBI" id="CHEBI:75792"/>
        <dbReference type="ChEBI" id="CHEBI:78442"/>
        <dbReference type="ChEBI" id="CHEBI:78529"/>
        <dbReference type="EC" id="2.3.2.3"/>
    </reaction>
</comment>
<feature type="transmembrane region" description="Helical" evidence="14">
    <location>
        <begin position="58"/>
        <end position="80"/>
    </location>
</feature>
<dbReference type="EC" id="2.3.2.3" evidence="3 14"/>
<dbReference type="Pfam" id="PF09924">
    <property type="entry name" value="LPG_synthase_C"/>
    <property type="match status" value="1"/>
</dbReference>
<feature type="transmembrane region" description="Helical" evidence="14">
    <location>
        <begin position="397"/>
        <end position="415"/>
    </location>
</feature>